<sequence>ACGPVAAGPHGGAAAGGDVSLHNFSGRLWGQIIHFHVMQLMDSLFLWVWATPHLRNLTMTMCNRYDSIPVSTSLLGDTSNMTSIGFAQRLARKTNKQVFVSYNLQNTDSNFPLLVQNRIKEEMKAFQENFWHSGRSEDF</sequence>
<dbReference type="Pfam" id="PF16093">
    <property type="entry name" value="PAC4"/>
    <property type="match status" value="1"/>
</dbReference>
<evidence type="ECO:0008006" key="3">
    <source>
        <dbReference type="Google" id="ProtNLM"/>
    </source>
</evidence>
<reference evidence="1" key="2">
    <citation type="submission" date="2025-08" db="UniProtKB">
        <authorList>
            <consortium name="Ensembl"/>
        </authorList>
    </citation>
    <scope>IDENTIFICATION</scope>
</reference>
<dbReference type="PANTHER" id="PTHR33559:SF1">
    <property type="entry name" value="PROTEASOME ASSEMBLY CHAPERONE 4"/>
    <property type="match status" value="1"/>
</dbReference>
<dbReference type="GO" id="GO:0043248">
    <property type="term" value="P:proteasome assembly"/>
    <property type="evidence" value="ECO:0007669"/>
    <property type="project" value="InterPro"/>
</dbReference>
<organism evidence="1 2">
    <name type="scientific">Canis lupus familiaris</name>
    <name type="common">Dog</name>
    <name type="synonym">Canis familiaris</name>
    <dbReference type="NCBI Taxonomy" id="9615"/>
    <lineage>
        <taxon>Eukaryota</taxon>
        <taxon>Metazoa</taxon>
        <taxon>Chordata</taxon>
        <taxon>Craniata</taxon>
        <taxon>Vertebrata</taxon>
        <taxon>Euteleostomi</taxon>
        <taxon>Mammalia</taxon>
        <taxon>Eutheria</taxon>
        <taxon>Laurasiatheria</taxon>
        <taxon>Carnivora</taxon>
        <taxon>Caniformia</taxon>
        <taxon>Canidae</taxon>
        <taxon>Canis</taxon>
    </lineage>
</organism>
<protein>
    <recommendedName>
        <fullName evidence="3">Proteasome assembly chaperone 4</fullName>
    </recommendedName>
</protein>
<name>A0A8C0PU43_CANLF</name>
<dbReference type="AlphaFoldDB" id="A0A8C0PU43"/>
<dbReference type="InterPro" id="IPR032157">
    <property type="entry name" value="PAC4"/>
</dbReference>
<reference evidence="1" key="1">
    <citation type="submission" date="2018-10" db="EMBL/GenBank/DDBJ databases">
        <title>De novo assembly of a Great Dane genome.</title>
        <authorList>
            <person name="Kidd J.M."/>
            <person name="Pendleton A.L."/>
            <person name="Shen F."/>
            <person name="Emery S."/>
        </authorList>
    </citation>
    <scope>NUCLEOTIDE SEQUENCE [LARGE SCALE GENOMIC DNA]</scope>
    <source>
        <strain evidence="1">Great Dane</strain>
    </source>
</reference>
<evidence type="ECO:0000313" key="2">
    <source>
        <dbReference type="Proteomes" id="UP000694542"/>
    </source>
</evidence>
<proteinExistence type="predicted"/>
<accession>A0A8C0PU43</accession>
<evidence type="ECO:0000313" key="1">
    <source>
        <dbReference type="Ensembl" id="ENSCAFP00040004156.1"/>
    </source>
</evidence>
<dbReference type="PANTHER" id="PTHR33559">
    <property type="entry name" value="PROTEASOME ASSEMBLY CHAPERONE 4"/>
    <property type="match status" value="1"/>
</dbReference>
<dbReference type="Proteomes" id="UP000694542">
    <property type="component" value="Chromosome 9"/>
</dbReference>
<dbReference type="Ensembl" id="ENSCAFT00040004841.1">
    <property type="protein sequence ID" value="ENSCAFP00040004156.1"/>
    <property type="gene ID" value="ENSCAFG00040002545.1"/>
</dbReference>